<gene>
    <name evidence="2" type="ORF">SEMRO_23_G015680.1</name>
</gene>
<protein>
    <submittedName>
        <fullName evidence="2">Uncharacterized protein</fullName>
    </submittedName>
</protein>
<dbReference type="EMBL" id="CAICTM010000023">
    <property type="protein sequence ID" value="CAB9497624.1"/>
    <property type="molecule type" value="Genomic_DNA"/>
</dbReference>
<organism evidence="2 3">
    <name type="scientific">Seminavis robusta</name>
    <dbReference type="NCBI Taxonomy" id="568900"/>
    <lineage>
        <taxon>Eukaryota</taxon>
        <taxon>Sar</taxon>
        <taxon>Stramenopiles</taxon>
        <taxon>Ochrophyta</taxon>
        <taxon>Bacillariophyta</taxon>
        <taxon>Bacillariophyceae</taxon>
        <taxon>Bacillariophycidae</taxon>
        <taxon>Naviculales</taxon>
        <taxon>Naviculaceae</taxon>
        <taxon>Seminavis</taxon>
    </lineage>
</organism>
<dbReference type="AlphaFoldDB" id="A0A9N8DBC1"/>
<comment type="caution">
    <text evidence="2">The sequence shown here is derived from an EMBL/GenBank/DDBJ whole genome shotgun (WGS) entry which is preliminary data.</text>
</comment>
<accession>A0A9N8DBC1</accession>
<dbReference type="Proteomes" id="UP001153069">
    <property type="component" value="Unassembled WGS sequence"/>
</dbReference>
<evidence type="ECO:0000256" key="1">
    <source>
        <dbReference type="SAM" id="MobiDB-lite"/>
    </source>
</evidence>
<feature type="compositionally biased region" description="Polar residues" evidence="1">
    <location>
        <begin position="1"/>
        <end position="22"/>
    </location>
</feature>
<keyword evidence="3" id="KW-1185">Reference proteome</keyword>
<proteinExistence type="predicted"/>
<evidence type="ECO:0000313" key="3">
    <source>
        <dbReference type="Proteomes" id="UP001153069"/>
    </source>
</evidence>
<feature type="compositionally biased region" description="Acidic residues" evidence="1">
    <location>
        <begin position="102"/>
        <end position="114"/>
    </location>
</feature>
<reference evidence="2" key="1">
    <citation type="submission" date="2020-06" db="EMBL/GenBank/DDBJ databases">
        <authorList>
            <consortium name="Plant Systems Biology data submission"/>
        </authorList>
    </citation>
    <scope>NUCLEOTIDE SEQUENCE</scope>
    <source>
        <strain evidence="2">D6</strain>
    </source>
</reference>
<feature type="compositionally biased region" description="Basic and acidic residues" evidence="1">
    <location>
        <begin position="56"/>
        <end position="74"/>
    </location>
</feature>
<sequence>MAKPVPTSSEYPTEVSLPTSPCSFDMSVSSIEVSVVSLEMEQRREKRRRRKSSHQQSHEKTALRRSLSDEENKARWQGVNAIDDKQTLSVPRRKRSHPILLDVDEETMTNEEEDKSNWNADRFSSHSSSRHISNEEEEENRRWNVDRFSNQNRTTSTRRLARKDSFGVQELTQSLDVSARSPRLPRRTASSNRNLLEFADDDCTNDDAHNSSKILIPQDQLMPDLTEFGPRQVSNDASCFEVLPPELPIRKESVLDLKFHASRSHDCFQHTSQECPS</sequence>
<evidence type="ECO:0000313" key="2">
    <source>
        <dbReference type="EMBL" id="CAB9497624.1"/>
    </source>
</evidence>
<name>A0A9N8DBC1_9STRA</name>
<feature type="region of interest" description="Disordered" evidence="1">
    <location>
        <begin position="1"/>
        <end position="24"/>
    </location>
</feature>
<feature type="region of interest" description="Disordered" evidence="1">
    <location>
        <begin position="36"/>
        <end position="142"/>
    </location>
</feature>